<feature type="domain" description="Disease resistance R13L4/SHOC-2-like LRR" evidence="2">
    <location>
        <begin position="52"/>
        <end position="144"/>
    </location>
</feature>
<dbReference type="EMBL" id="JAQMWT010000309">
    <property type="protein sequence ID" value="KAJ8605827.1"/>
    <property type="molecule type" value="Genomic_DNA"/>
</dbReference>
<keyword evidence="4" id="KW-1185">Reference proteome</keyword>
<dbReference type="Gene3D" id="3.80.10.10">
    <property type="entry name" value="Ribonuclease Inhibitor"/>
    <property type="match status" value="1"/>
</dbReference>
<reference evidence="3" key="1">
    <citation type="submission" date="2023-01" db="EMBL/GenBank/DDBJ databases">
        <title>Metagenome sequencing of chrysophaentin producing Chrysophaeum taylorii.</title>
        <authorList>
            <person name="Davison J."/>
            <person name="Bewley C."/>
        </authorList>
    </citation>
    <scope>NUCLEOTIDE SEQUENCE</scope>
    <source>
        <strain evidence="3">NIES-1699</strain>
    </source>
</reference>
<keyword evidence="1" id="KW-0677">Repeat</keyword>
<evidence type="ECO:0000313" key="4">
    <source>
        <dbReference type="Proteomes" id="UP001230188"/>
    </source>
</evidence>
<evidence type="ECO:0000256" key="1">
    <source>
        <dbReference type="ARBA" id="ARBA00022737"/>
    </source>
</evidence>
<dbReference type="Proteomes" id="UP001230188">
    <property type="component" value="Unassembled WGS sequence"/>
</dbReference>
<dbReference type="AlphaFoldDB" id="A0AAD7XND8"/>
<dbReference type="SUPFAM" id="SSF52047">
    <property type="entry name" value="RNI-like"/>
    <property type="match status" value="1"/>
</dbReference>
<comment type="caution">
    <text evidence="3">The sequence shown here is derived from an EMBL/GenBank/DDBJ whole genome shotgun (WGS) entry which is preliminary data.</text>
</comment>
<organism evidence="3 4">
    <name type="scientific">Chrysophaeum taylorii</name>
    <dbReference type="NCBI Taxonomy" id="2483200"/>
    <lineage>
        <taxon>Eukaryota</taxon>
        <taxon>Sar</taxon>
        <taxon>Stramenopiles</taxon>
        <taxon>Ochrophyta</taxon>
        <taxon>Pelagophyceae</taxon>
        <taxon>Pelagomonadales</taxon>
        <taxon>Pelagomonadaceae</taxon>
        <taxon>Chrysophaeum</taxon>
    </lineage>
</organism>
<dbReference type="PANTHER" id="PTHR16083:SF83">
    <property type="entry name" value="LEUCINE-RICH REPEAT-CONTAINING PROTEIN 40"/>
    <property type="match status" value="1"/>
</dbReference>
<evidence type="ECO:0000259" key="2">
    <source>
        <dbReference type="Pfam" id="PF23598"/>
    </source>
</evidence>
<proteinExistence type="predicted"/>
<accession>A0AAD7XND8</accession>
<evidence type="ECO:0000313" key="3">
    <source>
        <dbReference type="EMBL" id="KAJ8605827.1"/>
    </source>
</evidence>
<dbReference type="InterPro" id="IPR055414">
    <property type="entry name" value="LRR_R13L4/SHOC2-like"/>
</dbReference>
<sequence>MWVDDDDPFEWKGVKAEGGRVTSISIIPKDLLDYDFFREHPPDSRFEWSLRLEALPPEIGQLTALTSLNLIWCSQFTTLPSEIGQLTELTSLNLSRCIQFTTLPSEIGQLTTLTKLVLAYLYCEHLMVLPPEIGDLTALTSLDLKDCRRG</sequence>
<name>A0AAD7XND8_9STRA</name>
<gene>
    <name evidence="3" type="ORF">CTAYLR_000598</name>
</gene>
<dbReference type="Pfam" id="PF23598">
    <property type="entry name" value="LRR_14"/>
    <property type="match status" value="1"/>
</dbReference>
<dbReference type="PANTHER" id="PTHR16083">
    <property type="entry name" value="LEUCINE RICH REPEAT CONTAINING PROTEIN"/>
    <property type="match status" value="1"/>
</dbReference>
<dbReference type="InterPro" id="IPR032675">
    <property type="entry name" value="LRR_dom_sf"/>
</dbReference>
<protein>
    <recommendedName>
        <fullName evidence="2">Disease resistance R13L4/SHOC-2-like LRR domain-containing protein</fullName>
    </recommendedName>
</protein>